<accession>A0A1H1GCN6</accession>
<dbReference type="SUPFAM" id="SSF53300">
    <property type="entry name" value="vWA-like"/>
    <property type="match status" value="1"/>
</dbReference>
<reference evidence="1 2" key="1">
    <citation type="submission" date="2016-10" db="EMBL/GenBank/DDBJ databases">
        <authorList>
            <person name="de Groot N.N."/>
        </authorList>
    </citation>
    <scope>NUCLEOTIDE SEQUENCE [LARGE SCALE GENOMIC DNA]</scope>
    <source>
        <strain evidence="1 2">CGMCC 1.10449</strain>
    </source>
</reference>
<keyword evidence="2" id="KW-1185">Reference proteome</keyword>
<protein>
    <recommendedName>
        <fullName evidence="3">VWFA domain-containing protein</fullName>
    </recommendedName>
</protein>
<dbReference type="STRING" id="553311.SAMN05216231_3641"/>
<dbReference type="Gene3D" id="3.40.50.410">
    <property type="entry name" value="von Willebrand factor, type A domain"/>
    <property type="match status" value="1"/>
</dbReference>
<dbReference type="RefSeq" id="WP_092494354.1">
    <property type="nucleotide sequence ID" value="NZ_FNKD01000005.1"/>
</dbReference>
<dbReference type="InterPro" id="IPR036465">
    <property type="entry name" value="vWFA_dom_sf"/>
</dbReference>
<organism evidence="1 2">
    <name type="scientific">Virgibacillus salinus</name>
    <dbReference type="NCBI Taxonomy" id="553311"/>
    <lineage>
        <taxon>Bacteria</taxon>
        <taxon>Bacillati</taxon>
        <taxon>Bacillota</taxon>
        <taxon>Bacilli</taxon>
        <taxon>Bacillales</taxon>
        <taxon>Bacillaceae</taxon>
        <taxon>Virgibacillus</taxon>
    </lineage>
</organism>
<dbReference type="AlphaFoldDB" id="A0A1H1GCN6"/>
<dbReference type="EMBL" id="FNKD01000005">
    <property type="protein sequence ID" value="SDR10931.1"/>
    <property type="molecule type" value="Genomic_DNA"/>
</dbReference>
<evidence type="ECO:0000313" key="2">
    <source>
        <dbReference type="Proteomes" id="UP000199444"/>
    </source>
</evidence>
<dbReference type="Proteomes" id="UP000199444">
    <property type="component" value="Unassembled WGS sequence"/>
</dbReference>
<sequence>MNKTVTEIIFLLDRSGSMAGLESDTIGGFNAFIDKQCQLEGETILTSVLFDDKYEVLWNGVDANSVRLTESEYYVRGTTALLDAVGKTILDVGYRLSRAREEQQPDNVIVVITTDGMENASREFSYKKVKELIKHQQDKYSWEFIFMGANIDAAKEANNIGIVEQNAFNFEVSEKGVERMYDMATEMVSENRRKKQY</sequence>
<gene>
    <name evidence="1" type="ORF">SAMN05216231_3641</name>
</gene>
<evidence type="ECO:0000313" key="1">
    <source>
        <dbReference type="EMBL" id="SDR10931.1"/>
    </source>
</evidence>
<proteinExistence type="predicted"/>
<evidence type="ECO:0008006" key="3">
    <source>
        <dbReference type="Google" id="ProtNLM"/>
    </source>
</evidence>
<name>A0A1H1GCN6_9BACI</name>